<dbReference type="InterPro" id="IPR051918">
    <property type="entry name" value="STPP_CPPED1"/>
</dbReference>
<feature type="signal peptide" evidence="1">
    <location>
        <begin position="1"/>
        <end position="24"/>
    </location>
</feature>
<dbReference type="InterPro" id="IPR004843">
    <property type="entry name" value="Calcineurin-like_PHP"/>
</dbReference>
<dbReference type="RefSeq" id="WP_183793698.1">
    <property type="nucleotide sequence ID" value="NZ_JACIDU010000013.1"/>
</dbReference>
<gene>
    <name evidence="3" type="ORF">GGQ66_003193</name>
</gene>
<dbReference type="AlphaFoldDB" id="A0A7W6K5P6"/>
<organism evidence="3 4">
    <name type="scientific">Allorhizobium borbori</name>
    <dbReference type="NCBI Taxonomy" id="485907"/>
    <lineage>
        <taxon>Bacteria</taxon>
        <taxon>Pseudomonadati</taxon>
        <taxon>Pseudomonadota</taxon>
        <taxon>Alphaproteobacteria</taxon>
        <taxon>Hyphomicrobiales</taxon>
        <taxon>Rhizobiaceae</taxon>
        <taxon>Rhizobium/Agrobacterium group</taxon>
        <taxon>Allorhizobium</taxon>
    </lineage>
</organism>
<sequence length="367" mass="40157">MVARRQFLKFGLGAGVAATWPAVAATGADRPPVDVTFLVINDVHACRIGDGLGPHCLDQGKTDENLLRHIRALNGLIERKWPADIAGKPSGLSAAGQPISRPAGVVVCGDVTDYGGGQAPDFRIGPQILQFSSRYQEGSGPERIHYPVYVGLGNHDLDMDAKPPRVDLYRDQLRDYVQVNHKPSAFFKAPVPVDNYDSASDSYSWNWGGLHLVQAHRYIGDTEKHMPSNIDWLKRDLQTYAADGRPVIIFQHYGWDPFSTERWDPARKTFAPDGTGQAHWWTDASREALLSLLSGYNVVGLFHGHEHDVPMAYRVGALDIFKAKAAYLGGFCLVRVTSTAMDVAIGEAVGDTGEVTFTNAFSKSLAV</sequence>
<dbReference type="PANTHER" id="PTHR43143">
    <property type="entry name" value="METALLOPHOSPHOESTERASE, CALCINEURIN SUPERFAMILY"/>
    <property type="match status" value="1"/>
</dbReference>
<protein>
    <submittedName>
        <fullName evidence="3">Cytolysin (Calcineurin-like family phosphatase)</fullName>
    </submittedName>
</protein>
<evidence type="ECO:0000313" key="4">
    <source>
        <dbReference type="Proteomes" id="UP000584824"/>
    </source>
</evidence>
<feature type="domain" description="Calcineurin-like phosphoesterase" evidence="2">
    <location>
        <begin position="36"/>
        <end position="308"/>
    </location>
</feature>
<dbReference type="InterPro" id="IPR006311">
    <property type="entry name" value="TAT_signal"/>
</dbReference>
<keyword evidence="4" id="KW-1185">Reference proteome</keyword>
<dbReference type="GO" id="GO:0016787">
    <property type="term" value="F:hydrolase activity"/>
    <property type="evidence" value="ECO:0007669"/>
    <property type="project" value="InterPro"/>
</dbReference>
<feature type="chain" id="PRO_5031464204" evidence="1">
    <location>
        <begin position="25"/>
        <end position="367"/>
    </location>
</feature>
<dbReference type="Gene3D" id="3.60.21.10">
    <property type="match status" value="1"/>
</dbReference>
<dbReference type="Pfam" id="PF00149">
    <property type="entry name" value="Metallophos"/>
    <property type="match status" value="1"/>
</dbReference>
<dbReference type="EMBL" id="JACIDU010000013">
    <property type="protein sequence ID" value="MBB4104615.1"/>
    <property type="molecule type" value="Genomic_DNA"/>
</dbReference>
<dbReference type="PANTHER" id="PTHR43143:SF1">
    <property type="entry name" value="SERINE_THREONINE-PROTEIN PHOSPHATASE CPPED1"/>
    <property type="match status" value="1"/>
</dbReference>
<evidence type="ECO:0000256" key="1">
    <source>
        <dbReference type="SAM" id="SignalP"/>
    </source>
</evidence>
<dbReference type="PROSITE" id="PS51318">
    <property type="entry name" value="TAT"/>
    <property type="match status" value="1"/>
</dbReference>
<dbReference type="InterPro" id="IPR029052">
    <property type="entry name" value="Metallo-depent_PP-like"/>
</dbReference>
<comment type="caution">
    <text evidence="3">The sequence shown here is derived from an EMBL/GenBank/DDBJ whole genome shotgun (WGS) entry which is preliminary data.</text>
</comment>
<evidence type="ECO:0000259" key="2">
    <source>
        <dbReference type="Pfam" id="PF00149"/>
    </source>
</evidence>
<dbReference type="Proteomes" id="UP000584824">
    <property type="component" value="Unassembled WGS sequence"/>
</dbReference>
<accession>A0A7W6K5P6</accession>
<keyword evidence="1" id="KW-0732">Signal</keyword>
<reference evidence="3 4" key="1">
    <citation type="submission" date="2020-08" db="EMBL/GenBank/DDBJ databases">
        <title>Genomic Encyclopedia of Type Strains, Phase IV (KMG-IV): sequencing the most valuable type-strain genomes for metagenomic binning, comparative biology and taxonomic classification.</title>
        <authorList>
            <person name="Goeker M."/>
        </authorList>
    </citation>
    <scope>NUCLEOTIDE SEQUENCE [LARGE SCALE GENOMIC DNA]</scope>
    <source>
        <strain evidence="3 4">DSM 26385</strain>
    </source>
</reference>
<name>A0A7W6K5P6_9HYPH</name>
<dbReference type="SUPFAM" id="SSF56300">
    <property type="entry name" value="Metallo-dependent phosphatases"/>
    <property type="match status" value="1"/>
</dbReference>
<proteinExistence type="predicted"/>
<evidence type="ECO:0000313" key="3">
    <source>
        <dbReference type="EMBL" id="MBB4104615.1"/>
    </source>
</evidence>